<name>A0A926CX38_9FIRM</name>
<feature type="transmembrane region" description="Helical" evidence="2">
    <location>
        <begin position="124"/>
        <end position="143"/>
    </location>
</feature>
<keyword evidence="2" id="KW-0812">Transmembrane</keyword>
<proteinExistence type="predicted"/>
<dbReference type="InterPro" id="IPR005325">
    <property type="entry name" value="DUF308_memb"/>
</dbReference>
<dbReference type="AlphaFoldDB" id="A0A926CX38"/>
<dbReference type="Proteomes" id="UP000654279">
    <property type="component" value="Unassembled WGS sequence"/>
</dbReference>
<evidence type="ECO:0000256" key="1">
    <source>
        <dbReference type="SAM" id="MobiDB-lite"/>
    </source>
</evidence>
<keyword evidence="2" id="KW-0472">Membrane</keyword>
<evidence type="ECO:0000256" key="2">
    <source>
        <dbReference type="SAM" id="Phobius"/>
    </source>
</evidence>
<evidence type="ECO:0000313" key="4">
    <source>
        <dbReference type="Proteomes" id="UP000654279"/>
    </source>
</evidence>
<feature type="transmembrane region" description="Helical" evidence="2">
    <location>
        <begin position="66"/>
        <end position="85"/>
    </location>
</feature>
<evidence type="ECO:0000313" key="3">
    <source>
        <dbReference type="EMBL" id="MBC8528295.1"/>
    </source>
</evidence>
<feature type="compositionally biased region" description="Basic residues" evidence="1">
    <location>
        <begin position="439"/>
        <end position="466"/>
    </location>
</feature>
<accession>A0A926CX38</accession>
<feature type="transmembrane region" description="Helical" evidence="2">
    <location>
        <begin position="149"/>
        <end position="168"/>
    </location>
</feature>
<dbReference type="EMBL" id="JACRSO010000001">
    <property type="protein sequence ID" value="MBC8528295.1"/>
    <property type="molecule type" value="Genomic_DNA"/>
</dbReference>
<protein>
    <submittedName>
        <fullName evidence="3">DUF308 domain-containing protein</fullName>
    </submittedName>
</protein>
<feature type="transmembrane region" description="Helical" evidence="2">
    <location>
        <begin position="12"/>
        <end position="29"/>
    </location>
</feature>
<feature type="region of interest" description="Disordered" evidence="1">
    <location>
        <begin position="420"/>
        <end position="466"/>
    </location>
</feature>
<feature type="transmembrane region" description="Helical" evidence="2">
    <location>
        <begin position="189"/>
        <end position="206"/>
    </location>
</feature>
<reference evidence="3" key="1">
    <citation type="submission" date="2020-08" db="EMBL/GenBank/DDBJ databases">
        <title>Genome public.</title>
        <authorList>
            <person name="Liu C."/>
            <person name="Sun Q."/>
        </authorList>
    </citation>
    <scope>NUCLEOTIDE SEQUENCE</scope>
    <source>
        <strain evidence="3">NSJ-44</strain>
    </source>
</reference>
<feature type="transmembrane region" description="Helical" evidence="2">
    <location>
        <begin position="35"/>
        <end position="54"/>
    </location>
</feature>
<sequence length="466" mass="52501">MLKSWVRQALSLGLGLAYIALGLAALVKLGESWRWTVYVIGLVLIGLAVAHLISGAQKSEKGYKNPALWAQAALTLALGVTLQLHPGDFEPVVQVVLGLWIAGQGMIDALVGLQLWLDGEPGGWTRLALALLSWAFAGTLFAVGQVAELFYSLVLGVYLLLFGLRNIYRVLEQRGVLRKPLPQSVKRRLSISLPIFIEAFYPSHLLRKIRRAIRKQGAESFTKAYEIGGESADIEVYIHLAEPFMSSFGHLDIAIGDTVISYGNYDPGGHLLWGLFSRGVVAVAPREDYIYYCIEKENKVLLGYTISATAQQFAAVREKLDELYGDWQRWKPVRGDKRLDYLFKMQKYTGARFYRVVKSPFRRFSTLSTNCVRMVDQLLGAMGFRRIAPGDTITPGACYRFFEGELAREESPVRGRRIYVKNGGKDLEKRKKDQLRREKKEKKRRRRQKKAARSKRRAAKKAGIKG</sequence>
<dbReference type="Pfam" id="PF03729">
    <property type="entry name" value="DUF308"/>
    <property type="match status" value="1"/>
</dbReference>
<feature type="transmembrane region" description="Helical" evidence="2">
    <location>
        <begin position="97"/>
        <end position="117"/>
    </location>
</feature>
<keyword evidence="2" id="KW-1133">Transmembrane helix</keyword>
<organism evidence="3 4">
    <name type="scientific">Luoshenia tenuis</name>
    <dbReference type="NCBI Taxonomy" id="2763654"/>
    <lineage>
        <taxon>Bacteria</taxon>
        <taxon>Bacillati</taxon>
        <taxon>Bacillota</taxon>
        <taxon>Clostridia</taxon>
        <taxon>Christensenellales</taxon>
        <taxon>Christensenellaceae</taxon>
        <taxon>Luoshenia</taxon>
    </lineage>
</organism>
<dbReference type="RefSeq" id="WP_249284327.1">
    <property type="nucleotide sequence ID" value="NZ_JACRSO010000001.1"/>
</dbReference>
<comment type="caution">
    <text evidence="3">The sequence shown here is derived from an EMBL/GenBank/DDBJ whole genome shotgun (WGS) entry which is preliminary data.</text>
</comment>
<gene>
    <name evidence="3" type="ORF">H8699_02425</name>
</gene>
<keyword evidence="4" id="KW-1185">Reference proteome</keyword>
<feature type="compositionally biased region" description="Basic and acidic residues" evidence="1">
    <location>
        <begin position="423"/>
        <end position="438"/>
    </location>
</feature>